<sequence>HVNLASQINLRVYCAVIGVTPRLFFSSEHRNAEDVLLEDHPRPLSSPAYNSVFAAYEEEEHIDALQWSLRNFQSIRDLSRVSTARPVKHNTAISNFGYRMWIYGRLSSL</sequence>
<dbReference type="EMBL" id="CAVNYO010000138">
    <property type="protein sequence ID" value="CAK5268109.1"/>
    <property type="molecule type" value="Genomic_DNA"/>
</dbReference>
<organism evidence="1 2">
    <name type="scientific">Mycena citricolor</name>
    <dbReference type="NCBI Taxonomy" id="2018698"/>
    <lineage>
        <taxon>Eukaryota</taxon>
        <taxon>Fungi</taxon>
        <taxon>Dikarya</taxon>
        <taxon>Basidiomycota</taxon>
        <taxon>Agaricomycotina</taxon>
        <taxon>Agaricomycetes</taxon>
        <taxon>Agaricomycetidae</taxon>
        <taxon>Agaricales</taxon>
        <taxon>Marasmiineae</taxon>
        <taxon>Mycenaceae</taxon>
        <taxon>Mycena</taxon>
    </lineage>
</organism>
<evidence type="ECO:0000313" key="1">
    <source>
        <dbReference type="EMBL" id="CAK5268109.1"/>
    </source>
</evidence>
<evidence type="ECO:0000313" key="2">
    <source>
        <dbReference type="Proteomes" id="UP001295794"/>
    </source>
</evidence>
<feature type="non-terminal residue" evidence="1">
    <location>
        <position position="1"/>
    </location>
</feature>
<reference evidence="1" key="1">
    <citation type="submission" date="2023-11" db="EMBL/GenBank/DDBJ databases">
        <authorList>
            <person name="De Vega J J."/>
            <person name="De Vega J J."/>
        </authorList>
    </citation>
    <scope>NUCLEOTIDE SEQUENCE</scope>
</reference>
<protein>
    <submittedName>
        <fullName evidence="1">Uncharacterized protein</fullName>
    </submittedName>
</protein>
<dbReference type="Proteomes" id="UP001295794">
    <property type="component" value="Unassembled WGS sequence"/>
</dbReference>
<feature type="non-terminal residue" evidence="1">
    <location>
        <position position="109"/>
    </location>
</feature>
<gene>
    <name evidence="1" type="ORF">MYCIT1_LOCUS11164</name>
</gene>
<name>A0AAD2H1C0_9AGAR</name>
<comment type="caution">
    <text evidence="1">The sequence shown here is derived from an EMBL/GenBank/DDBJ whole genome shotgun (WGS) entry which is preliminary data.</text>
</comment>
<keyword evidence="2" id="KW-1185">Reference proteome</keyword>
<proteinExistence type="predicted"/>
<dbReference type="AlphaFoldDB" id="A0AAD2H1C0"/>
<accession>A0AAD2H1C0</accession>